<feature type="transmembrane region" description="Helical" evidence="1">
    <location>
        <begin position="6"/>
        <end position="24"/>
    </location>
</feature>
<organism evidence="2 3">
    <name type="scientific">Alicyclobacillus mengziensis</name>
    <dbReference type="NCBI Taxonomy" id="2931921"/>
    <lineage>
        <taxon>Bacteria</taxon>
        <taxon>Bacillati</taxon>
        <taxon>Bacillota</taxon>
        <taxon>Bacilli</taxon>
        <taxon>Bacillales</taxon>
        <taxon>Alicyclobacillaceae</taxon>
        <taxon>Alicyclobacillus</taxon>
    </lineage>
</organism>
<gene>
    <name evidence="2" type="ORF">JZ786_03875</name>
</gene>
<dbReference type="Proteomes" id="UP000663505">
    <property type="component" value="Chromosome"/>
</dbReference>
<evidence type="ECO:0000313" key="3">
    <source>
        <dbReference type="Proteomes" id="UP000663505"/>
    </source>
</evidence>
<sequence>MIVLAWIGQIVLFFIFWKLFHILTGLVRQSFESHSLVGDLLVNLAVSIVLLIVLSLVHSAWWSMSIVGALVGVITGMATNKPGKS</sequence>
<dbReference type="RefSeq" id="WP_206657494.1">
    <property type="nucleotide sequence ID" value="NZ_CP071182.1"/>
</dbReference>
<protein>
    <submittedName>
        <fullName evidence="2">Uncharacterized protein</fullName>
    </submittedName>
</protein>
<evidence type="ECO:0000313" key="2">
    <source>
        <dbReference type="EMBL" id="QSO48157.1"/>
    </source>
</evidence>
<keyword evidence="3" id="KW-1185">Reference proteome</keyword>
<name>A0A9X7W0E8_9BACL</name>
<dbReference type="EMBL" id="CP071182">
    <property type="protein sequence ID" value="QSO48157.1"/>
    <property type="molecule type" value="Genomic_DNA"/>
</dbReference>
<dbReference type="AlphaFoldDB" id="A0A9X7W0E8"/>
<dbReference type="KEGG" id="afx:JZ786_03875"/>
<keyword evidence="1" id="KW-1133">Transmembrane helix</keyword>
<reference evidence="2 3" key="1">
    <citation type="submission" date="2021-02" db="EMBL/GenBank/DDBJ databases">
        <title>Alicyclobacillus curvatus sp. nov. and Alicyclobacillus mengziensis sp. nov., two acidophilic bacteria isolated from acid mine drainage.</title>
        <authorList>
            <person name="Huang Y."/>
        </authorList>
    </citation>
    <scope>NUCLEOTIDE SEQUENCE [LARGE SCALE GENOMIC DNA]</scope>
    <source>
        <strain evidence="2 3">S30H14</strain>
    </source>
</reference>
<evidence type="ECO:0000256" key="1">
    <source>
        <dbReference type="SAM" id="Phobius"/>
    </source>
</evidence>
<accession>A0A9X7W0E8</accession>
<proteinExistence type="predicted"/>
<keyword evidence="1" id="KW-0472">Membrane</keyword>
<feature type="transmembrane region" description="Helical" evidence="1">
    <location>
        <begin position="36"/>
        <end position="54"/>
    </location>
</feature>
<keyword evidence="1" id="KW-0812">Transmembrane</keyword>